<name>A0A450UMT3_9GAMM</name>
<dbReference type="AlphaFoldDB" id="A0A450UMT3"/>
<dbReference type="EMBL" id="CAADFG010000062">
    <property type="protein sequence ID" value="VFJ93856.1"/>
    <property type="molecule type" value="Genomic_DNA"/>
</dbReference>
<accession>A0A450UMT3</accession>
<evidence type="ECO:0000313" key="3">
    <source>
        <dbReference type="EMBL" id="VFK01115.1"/>
    </source>
</evidence>
<reference evidence="1" key="1">
    <citation type="submission" date="2019-02" db="EMBL/GenBank/DDBJ databases">
        <authorList>
            <person name="Gruber-Vodicka R. H."/>
            <person name="Seah K. B. B."/>
        </authorList>
    </citation>
    <scope>NUCLEOTIDE SEQUENCE</scope>
    <source>
        <strain evidence="3">BECK_SA2B12</strain>
        <strain evidence="1">BECK_SA2B15</strain>
        <strain evidence="2">BECK_SA2B20</strain>
    </source>
</reference>
<evidence type="ECO:0000313" key="1">
    <source>
        <dbReference type="EMBL" id="VFJ93856.1"/>
    </source>
</evidence>
<dbReference type="EMBL" id="CAADFI010000063">
    <property type="protein sequence ID" value="VFJ94572.1"/>
    <property type="molecule type" value="Genomic_DNA"/>
</dbReference>
<gene>
    <name evidence="1" type="ORF">BECKH772A_GA0070896_1006211</name>
    <name evidence="2" type="ORF">BECKH772B_GA0070898_1006311</name>
    <name evidence="3" type="ORF">BECKH772C_GA0070978_1005811</name>
</gene>
<protein>
    <submittedName>
        <fullName evidence="1">Uncharacterized protein</fullName>
    </submittedName>
</protein>
<proteinExistence type="predicted"/>
<dbReference type="EMBL" id="CAADFJ010000058">
    <property type="protein sequence ID" value="VFK01115.1"/>
    <property type="molecule type" value="Genomic_DNA"/>
</dbReference>
<sequence length="94" mass="9948">MTRRWRRHGLPERDVEGLARIANRLIGGGCGPPGPDAGGRILFQGDTLPAMADRVSSIYYESSAMAGIPAAIAGNSSAMEERFPAVAERASFTS</sequence>
<organism evidence="1">
    <name type="scientific">Candidatus Kentrum eta</name>
    <dbReference type="NCBI Taxonomy" id="2126337"/>
    <lineage>
        <taxon>Bacteria</taxon>
        <taxon>Pseudomonadati</taxon>
        <taxon>Pseudomonadota</taxon>
        <taxon>Gammaproteobacteria</taxon>
        <taxon>Candidatus Kentrum</taxon>
    </lineage>
</organism>
<evidence type="ECO:0000313" key="2">
    <source>
        <dbReference type="EMBL" id="VFJ94572.1"/>
    </source>
</evidence>